<sequence>MFKAGASMPITTLDPNTALIVIDLVKGIVAMPTAHPTADVVARSSALAEAFRSQHLPVVLVSVNPAVHGRADQAPRAYNLPEGFADLVPELNHQPEDHLVIKRNWGAFTNTGLAEYLQSKSVTQVVIVGVATSIGVESTARQAHELDFNVTLAIDAMTDLHLDAHNHSIARIFPRIAETGTAQEIITLLQATR</sequence>
<dbReference type="STRING" id="474950.SAMN05421771_0805"/>
<proteinExistence type="predicted"/>
<keyword evidence="1" id="KW-0378">Hydrolase</keyword>
<dbReference type="PANTHER" id="PTHR43540:SF7">
    <property type="entry name" value="ISOCHORISMATASE FAMILY PROTEIN YECD"/>
    <property type="match status" value="1"/>
</dbReference>
<dbReference type="Gene3D" id="3.40.50.850">
    <property type="entry name" value="Isochorismatase-like"/>
    <property type="match status" value="1"/>
</dbReference>
<organism evidence="3 4">
    <name type="scientific">Granulicella pectinivorans</name>
    <dbReference type="NCBI Taxonomy" id="474950"/>
    <lineage>
        <taxon>Bacteria</taxon>
        <taxon>Pseudomonadati</taxon>
        <taxon>Acidobacteriota</taxon>
        <taxon>Terriglobia</taxon>
        <taxon>Terriglobales</taxon>
        <taxon>Acidobacteriaceae</taxon>
        <taxon>Granulicella</taxon>
    </lineage>
</organism>
<accession>A0A1I6LK00</accession>
<evidence type="ECO:0000259" key="2">
    <source>
        <dbReference type="Pfam" id="PF00857"/>
    </source>
</evidence>
<dbReference type="AlphaFoldDB" id="A0A1I6LK00"/>
<dbReference type="InterPro" id="IPR050272">
    <property type="entry name" value="Isochorismatase-like_hydrls"/>
</dbReference>
<evidence type="ECO:0000313" key="3">
    <source>
        <dbReference type="EMBL" id="SFS03731.1"/>
    </source>
</evidence>
<dbReference type="InterPro" id="IPR000868">
    <property type="entry name" value="Isochorismatase-like_dom"/>
</dbReference>
<dbReference type="Pfam" id="PF00857">
    <property type="entry name" value="Isochorismatase"/>
    <property type="match status" value="1"/>
</dbReference>
<dbReference type="SUPFAM" id="SSF52499">
    <property type="entry name" value="Isochorismatase-like hydrolases"/>
    <property type="match status" value="1"/>
</dbReference>
<protein>
    <submittedName>
        <fullName evidence="3">Nicotinamidase-related amidase</fullName>
    </submittedName>
</protein>
<dbReference type="PANTHER" id="PTHR43540">
    <property type="entry name" value="PEROXYUREIDOACRYLATE/UREIDOACRYLATE AMIDOHYDROLASE-RELATED"/>
    <property type="match status" value="1"/>
</dbReference>
<feature type="domain" description="Isochorismatase-like" evidence="2">
    <location>
        <begin position="17"/>
        <end position="184"/>
    </location>
</feature>
<dbReference type="RefSeq" id="WP_245781670.1">
    <property type="nucleotide sequence ID" value="NZ_FOZL01000001.1"/>
</dbReference>
<reference evidence="3 4" key="1">
    <citation type="submission" date="2016-10" db="EMBL/GenBank/DDBJ databases">
        <authorList>
            <person name="de Groot N.N."/>
        </authorList>
    </citation>
    <scope>NUCLEOTIDE SEQUENCE [LARGE SCALE GENOMIC DNA]</scope>
    <source>
        <strain evidence="3 4">DSM 21001</strain>
    </source>
</reference>
<dbReference type="GO" id="GO:0016787">
    <property type="term" value="F:hydrolase activity"/>
    <property type="evidence" value="ECO:0007669"/>
    <property type="project" value="UniProtKB-KW"/>
</dbReference>
<evidence type="ECO:0000313" key="4">
    <source>
        <dbReference type="Proteomes" id="UP000199024"/>
    </source>
</evidence>
<dbReference type="Proteomes" id="UP000199024">
    <property type="component" value="Unassembled WGS sequence"/>
</dbReference>
<dbReference type="InterPro" id="IPR036380">
    <property type="entry name" value="Isochorismatase-like_sf"/>
</dbReference>
<keyword evidence="4" id="KW-1185">Reference proteome</keyword>
<gene>
    <name evidence="3" type="ORF">SAMN05421771_0805</name>
</gene>
<dbReference type="CDD" id="cd00431">
    <property type="entry name" value="cysteine_hydrolases"/>
    <property type="match status" value="1"/>
</dbReference>
<name>A0A1I6LK00_9BACT</name>
<dbReference type="EMBL" id="FOZL01000001">
    <property type="protein sequence ID" value="SFS03731.1"/>
    <property type="molecule type" value="Genomic_DNA"/>
</dbReference>
<evidence type="ECO:0000256" key="1">
    <source>
        <dbReference type="ARBA" id="ARBA00022801"/>
    </source>
</evidence>